<dbReference type="STRING" id="703135.A0A2A9NVN1"/>
<feature type="region of interest" description="Disordered" evidence="1">
    <location>
        <begin position="371"/>
        <end position="394"/>
    </location>
</feature>
<evidence type="ECO:0000256" key="1">
    <source>
        <dbReference type="SAM" id="MobiDB-lite"/>
    </source>
</evidence>
<gene>
    <name evidence="2" type="ORF">AMATHDRAFT_57409</name>
</gene>
<sequence>MVPYVELEVEIKELEQKSNPSSADKTRLSELKTEVEKINKRKSDYVVEHPEHRHLVYKKRKIEGEKLSETVVPEKRNLFNKKGLPRHPERSIYYDPVMNPFGVPPPGMPYVERPLLAGEVDTDEESDDNDIAMPEGPPPGFNEEPVESDDEIPMPEGPVPVVEPPASTSLPLSSTTTAVIPETIQPLLPPLLPLAFPMGIQAPLPIPLPPPPPPLGFSPGHPALLPPGFPAMQGIPPGHPANFTPPGLPPPPPGFFPRARTAASLQDPLSGVPHTTYQIHRANQATLPNHPSLPSKPESSQPSSMATISAEPELRDLKKEATSFVPTSLKRKRPGAGAMALSRVNAAPTLGKGEENSELGLTRPDLVSTLKDQFGAPPAAKTDTGREMKRSNVIDKKKNDYEKFMEDMGDILGSGR</sequence>
<feature type="region of interest" description="Disordered" evidence="1">
    <location>
        <begin position="286"/>
        <end position="312"/>
    </location>
</feature>
<dbReference type="EMBL" id="KZ301980">
    <property type="protein sequence ID" value="PFH52337.1"/>
    <property type="molecule type" value="Genomic_DNA"/>
</dbReference>
<feature type="compositionally biased region" description="Polar residues" evidence="1">
    <location>
        <begin position="297"/>
        <end position="307"/>
    </location>
</feature>
<keyword evidence="3" id="KW-1185">Reference proteome</keyword>
<evidence type="ECO:0000313" key="2">
    <source>
        <dbReference type="EMBL" id="PFH52337.1"/>
    </source>
</evidence>
<reference evidence="2 3" key="1">
    <citation type="submission" date="2014-02" db="EMBL/GenBank/DDBJ databases">
        <title>Transposable element dynamics among asymbiotic and ectomycorrhizal Amanita fungi.</title>
        <authorList>
            <consortium name="DOE Joint Genome Institute"/>
            <person name="Hess J."/>
            <person name="Skrede I."/>
            <person name="Wolfe B."/>
            <person name="LaButti K."/>
            <person name="Ohm R.A."/>
            <person name="Grigoriev I.V."/>
            <person name="Pringle A."/>
        </authorList>
    </citation>
    <scope>NUCLEOTIDE SEQUENCE [LARGE SCALE GENOMIC DNA]</scope>
    <source>
        <strain evidence="2 3">SKay4041</strain>
    </source>
</reference>
<evidence type="ECO:0000313" key="3">
    <source>
        <dbReference type="Proteomes" id="UP000242287"/>
    </source>
</evidence>
<feature type="compositionally biased region" description="Basic and acidic residues" evidence="1">
    <location>
        <begin position="383"/>
        <end position="394"/>
    </location>
</feature>
<feature type="compositionally biased region" description="Acidic residues" evidence="1">
    <location>
        <begin position="144"/>
        <end position="153"/>
    </location>
</feature>
<dbReference type="AlphaFoldDB" id="A0A2A9NVN1"/>
<dbReference type="Proteomes" id="UP000242287">
    <property type="component" value="Unassembled WGS sequence"/>
</dbReference>
<proteinExistence type="predicted"/>
<name>A0A2A9NVN1_9AGAR</name>
<dbReference type="OrthoDB" id="205569at2759"/>
<feature type="compositionally biased region" description="Acidic residues" evidence="1">
    <location>
        <begin position="120"/>
        <end position="130"/>
    </location>
</feature>
<accession>A0A2A9NVN1</accession>
<organism evidence="2 3">
    <name type="scientific">Amanita thiersii Skay4041</name>
    <dbReference type="NCBI Taxonomy" id="703135"/>
    <lineage>
        <taxon>Eukaryota</taxon>
        <taxon>Fungi</taxon>
        <taxon>Dikarya</taxon>
        <taxon>Basidiomycota</taxon>
        <taxon>Agaricomycotina</taxon>
        <taxon>Agaricomycetes</taxon>
        <taxon>Agaricomycetidae</taxon>
        <taxon>Agaricales</taxon>
        <taxon>Pluteineae</taxon>
        <taxon>Amanitaceae</taxon>
        <taxon>Amanita</taxon>
    </lineage>
</organism>
<feature type="region of interest" description="Disordered" evidence="1">
    <location>
        <begin position="119"/>
        <end position="170"/>
    </location>
</feature>
<protein>
    <submittedName>
        <fullName evidence="2">Uncharacterized protein</fullName>
    </submittedName>
</protein>
<dbReference type="Pfam" id="PF12622">
    <property type="entry name" value="NpwBP"/>
    <property type="match status" value="1"/>
</dbReference>